<comment type="similarity">
    <text evidence="3">Belongs to the SWEET sugar transporter family.</text>
</comment>
<evidence type="ECO:0000256" key="12">
    <source>
        <dbReference type="ARBA" id="ARBA00023136"/>
    </source>
</evidence>
<feature type="transmembrane region" description="Helical" evidence="13">
    <location>
        <begin position="181"/>
        <end position="200"/>
    </location>
</feature>
<dbReference type="Proteomes" id="UP000694846">
    <property type="component" value="Unplaced"/>
</dbReference>
<dbReference type="InterPro" id="IPR004316">
    <property type="entry name" value="SWEET_rpt"/>
</dbReference>
<evidence type="ECO:0000256" key="7">
    <source>
        <dbReference type="ARBA" id="ARBA00022597"/>
    </source>
</evidence>
<dbReference type="RefSeq" id="XP_025415787.1">
    <property type="nucleotide sequence ID" value="XM_025560002.1"/>
</dbReference>
<dbReference type="Gene3D" id="1.20.1280.290">
    <property type="match status" value="2"/>
</dbReference>
<evidence type="ECO:0000256" key="3">
    <source>
        <dbReference type="ARBA" id="ARBA00007809"/>
    </source>
</evidence>
<comment type="subcellular location">
    <subcellularLocation>
        <location evidence="1">Cell membrane</location>
        <topology evidence="1">Multi-pass membrane protein</topology>
    </subcellularLocation>
    <subcellularLocation>
        <location evidence="2">Golgi apparatus membrane</location>
        <topology evidence="2">Multi-pass membrane protein</topology>
    </subcellularLocation>
</comment>
<feature type="transmembrane region" description="Helical" evidence="13">
    <location>
        <begin position="154"/>
        <end position="175"/>
    </location>
</feature>
<keyword evidence="8 13" id="KW-0812">Transmembrane</keyword>
<dbReference type="PANTHER" id="PTHR10791">
    <property type="entry name" value="RAG1-ACTIVATING PROTEIN 1"/>
    <property type="match status" value="1"/>
</dbReference>
<organism evidence="14">
    <name type="scientific">Sipha flava</name>
    <name type="common">yellow sugarcane aphid</name>
    <dbReference type="NCBI Taxonomy" id="143950"/>
    <lineage>
        <taxon>Eukaryota</taxon>
        <taxon>Metazoa</taxon>
        <taxon>Ecdysozoa</taxon>
        <taxon>Arthropoda</taxon>
        <taxon>Hexapoda</taxon>
        <taxon>Insecta</taxon>
        <taxon>Pterygota</taxon>
        <taxon>Neoptera</taxon>
        <taxon>Paraneoptera</taxon>
        <taxon>Hemiptera</taxon>
        <taxon>Sternorrhyncha</taxon>
        <taxon>Aphidomorpha</taxon>
        <taxon>Aphidoidea</taxon>
        <taxon>Aphididae</taxon>
        <taxon>Sipha</taxon>
    </lineage>
</organism>
<keyword evidence="10 13" id="KW-1133">Transmembrane helix</keyword>
<keyword evidence="15" id="KW-1185">Reference proteome</keyword>
<dbReference type="OrthoDB" id="409725at2759"/>
<keyword evidence="9" id="KW-0677">Repeat</keyword>
<dbReference type="GO" id="GO:0000139">
    <property type="term" value="C:Golgi membrane"/>
    <property type="evidence" value="ECO:0007669"/>
    <property type="project" value="UniProtKB-SubCell"/>
</dbReference>
<dbReference type="GO" id="GO:0005886">
    <property type="term" value="C:plasma membrane"/>
    <property type="evidence" value="ECO:0007669"/>
    <property type="project" value="UniProtKB-SubCell"/>
</dbReference>
<feature type="transmembrane region" description="Helical" evidence="13">
    <location>
        <begin position="93"/>
        <end position="111"/>
    </location>
</feature>
<feature type="transmembrane region" description="Helical" evidence="13">
    <location>
        <begin position="123"/>
        <end position="142"/>
    </location>
</feature>
<reference evidence="14" key="1">
    <citation type="submission" date="2018-04" db="EMBL/GenBank/DDBJ databases">
        <title>Transcriptome assembly of Sipha flava.</title>
        <authorList>
            <person name="Scully E.D."/>
            <person name="Geib S.M."/>
            <person name="Palmer N.A."/>
            <person name="Koch K."/>
            <person name="Bradshaw J."/>
            <person name="Heng-Moss T."/>
            <person name="Sarath G."/>
        </authorList>
    </citation>
    <scope>NUCLEOTIDE SEQUENCE</scope>
</reference>
<evidence type="ECO:0000256" key="6">
    <source>
        <dbReference type="ARBA" id="ARBA00022475"/>
    </source>
</evidence>
<dbReference type="InterPro" id="IPR047664">
    <property type="entry name" value="SWEET"/>
</dbReference>
<evidence type="ECO:0000256" key="2">
    <source>
        <dbReference type="ARBA" id="ARBA00004653"/>
    </source>
</evidence>
<evidence type="ECO:0000256" key="8">
    <source>
        <dbReference type="ARBA" id="ARBA00022692"/>
    </source>
</evidence>
<evidence type="ECO:0000256" key="13">
    <source>
        <dbReference type="SAM" id="Phobius"/>
    </source>
</evidence>
<keyword evidence="7 14" id="KW-0762">Sugar transport</keyword>
<protein>
    <recommendedName>
        <fullName evidence="4">Sugar transporter SWEET1</fullName>
    </recommendedName>
</protein>
<reference evidence="16" key="2">
    <citation type="submission" date="2025-04" db="UniProtKB">
        <authorList>
            <consortium name="RefSeq"/>
        </authorList>
    </citation>
    <scope>IDENTIFICATION</scope>
    <source>
        <tissue evidence="16">Whole body</tissue>
    </source>
</reference>
<evidence type="ECO:0000256" key="9">
    <source>
        <dbReference type="ARBA" id="ARBA00022737"/>
    </source>
</evidence>
<dbReference type="PANTHER" id="PTHR10791:SF5">
    <property type="entry name" value="SUGAR TRANSPORTER SWEET"/>
    <property type="match status" value="1"/>
</dbReference>
<evidence type="ECO:0000256" key="4">
    <source>
        <dbReference type="ARBA" id="ARBA00021741"/>
    </source>
</evidence>
<dbReference type="GO" id="GO:0051119">
    <property type="term" value="F:sugar transmembrane transporter activity"/>
    <property type="evidence" value="ECO:0007669"/>
    <property type="project" value="InterPro"/>
</dbReference>
<name>A0A2S2QF45_9HEMI</name>
<evidence type="ECO:0000313" key="14">
    <source>
        <dbReference type="EMBL" id="MBY76358.1"/>
    </source>
</evidence>
<evidence type="ECO:0000256" key="10">
    <source>
        <dbReference type="ARBA" id="ARBA00022989"/>
    </source>
</evidence>
<proteinExistence type="inferred from homology"/>
<keyword evidence="5" id="KW-0813">Transport</keyword>
<keyword evidence="6" id="KW-1003">Cell membrane</keyword>
<dbReference type="Pfam" id="PF03083">
    <property type="entry name" value="MtN3_slv"/>
    <property type="match status" value="2"/>
</dbReference>
<dbReference type="EMBL" id="GGMS01007155">
    <property type="protein sequence ID" value="MBY76358.1"/>
    <property type="molecule type" value="Transcribed_RNA"/>
</dbReference>
<dbReference type="AlphaFoldDB" id="A0A2S2QF45"/>
<keyword evidence="11" id="KW-0333">Golgi apparatus</keyword>
<sequence length="211" mass="23385">MSLADIVGKCAAIATIGTFFAPVLICRDIIKNKSTKNIDPTPFVGGMAMSILMIKNGLLMNDPNIIPVNIFGFVLNLIYFLVFFYYTPNSSPLISMVTKATLFTGVLWGYSAIEDEKLIEHRFGIILTALMFALIGSPLFSLKNIIKNKDASMLPFPMISSGAFVAFLWLIYGLLIDNVFMKIQNIVVVILCLIQLGLIFKYPKPDSKKSN</sequence>
<dbReference type="FunFam" id="1.20.1280.290:FF:000004">
    <property type="entry name" value="Sugar transporter SWEET"/>
    <property type="match status" value="1"/>
</dbReference>
<evidence type="ECO:0000313" key="15">
    <source>
        <dbReference type="Proteomes" id="UP000694846"/>
    </source>
</evidence>
<evidence type="ECO:0000313" key="16">
    <source>
        <dbReference type="RefSeq" id="XP_025415787.1"/>
    </source>
</evidence>
<accession>A0A2S2QF45</accession>
<evidence type="ECO:0000256" key="1">
    <source>
        <dbReference type="ARBA" id="ARBA00004651"/>
    </source>
</evidence>
<feature type="transmembrane region" description="Helical" evidence="13">
    <location>
        <begin position="6"/>
        <end position="26"/>
    </location>
</feature>
<feature type="transmembrane region" description="Helical" evidence="13">
    <location>
        <begin position="65"/>
        <end position="86"/>
    </location>
</feature>
<evidence type="ECO:0000256" key="11">
    <source>
        <dbReference type="ARBA" id="ARBA00023034"/>
    </source>
</evidence>
<evidence type="ECO:0000256" key="5">
    <source>
        <dbReference type="ARBA" id="ARBA00022448"/>
    </source>
</evidence>
<gene>
    <name evidence="14" type="primary">slv_1</name>
    <name evidence="16" type="synonym">LOC112687353</name>
    <name evidence="14" type="ORF">g.146820</name>
</gene>
<keyword evidence="12 13" id="KW-0472">Membrane</keyword>